<evidence type="ECO:0000313" key="3">
    <source>
        <dbReference type="Proteomes" id="UP001299546"/>
    </source>
</evidence>
<protein>
    <submittedName>
        <fullName evidence="2">Uncharacterized protein</fullName>
    </submittedName>
</protein>
<proteinExistence type="predicted"/>
<dbReference type="Proteomes" id="UP001299546">
    <property type="component" value="Unassembled WGS sequence"/>
</dbReference>
<keyword evidence="1" id="KW-0732">Signal</keyword>
<evidence type="ECO:0000256" key="1">
    <source>
        <dbReference type="SAM" id="SignalP"/>
    </source>
</evidence>
<gene>
    <name evidence="2" type="ORF">LIZ65_00065</name>
</gene>
<organism evidence="2 3">
    <name type="scientific">Bariatricus massiliensis</name>
    <dbReference type="NCBI Taxonomy" id="1745713"/>
    <lineage>
        <taxon>Bacteria</taxon>
        <taxon>Bacillati</taxon>
        <taxon>Bacillota</taxon>
        <taxon>Clostridia</taxon>
        <taxon>Lachnospirales</taxon>
        <taxon>Lachnospiraceae</taxon>
        <taxon>Bariatricus</taxon>
    </lineage>
</organism>
<keyword evidence="3" id="KW-1185">Reference proteome</keyword>
<dbReference type="RefSeq" id="WP_066731538.1">
    <property type="nucleotide sequence ID" value="NZ_JAJCIQ010000001.1"/>
</dbReference>
<reference evidence="2 3" key="1">
    <citation type="submission" date="2021-10" db="EMBL/GenBank/DDBJ databases">
        <title>Collection of gut derived symbiotic bacterial strains cultured from healthy donors.</title>
        <authorList>
            <person name="Lin H."/>
            <person name="Littmann E."/>
            <person name="Kohout C."/>
            <person name="Pamer E.G."/>
        </authorList>
    </citation>
    <scope>NUCLEOTIDE SEQUENCE [LARGE SCALE GENOMIC DNA]</scope>
    <source>
        <strain evidence="2 3">DFI.1.165</strain>
    </source>
</reference>
<accession>A0ABS8DB73</accession>
<feature type="chain" id="PRO_5045763365" evidence="1">
    <location>
        <begin position="28"/>
        <end position="217"/>
    </location>
</feature>
<dbReference type="SUPFAM" id="SSF109998">
    <property type="entry name" value="Triger factor/SurA peptide-binding domain-like"/>
    <property type="match status" value="1"/>
</dbReference>
<evidence type="ECO:0000313" key="2">
    <source>
        <dbReference type="EMBL" id="MCB7385671.1"/>
    </source>
</evidence>
<dbReference type="InterPro" id="IPR027304">
    <property type="entry name" value="Trigger_fact/SurA_dom_sf"/>
</dbReference>
<name>A0ABS8DB73_9FIRM</name>
<feature type="signal peptide" evidence="1">
    <location>
        <begin position="1"/>
        <end position="27"/>
    </location>
</feature>
<dbReference type="EMBL" id="JAJCIS010000001">
    <property type="protein sequence ID" value="MCB7385671.1"/>
    <property type="molecule type" value="Genomic_DNA"/>
</dbReference>
<sequence length="217" mass="25307">MKNKKIGMTFIAVIFTLLLALASRASADTAKDALTLHSEVGKMFHDYYKAEPREGDVYAVGKNTIISKEDIEQAVEFYIIAGLKEDDAREKAEQYVFGQEALYYKAIQEGYQVTDEEVHNYIEQCKVELETLSNRDEIEAIIAQYDSEEEYWNHQFVVYQKDLPIMKYLKDLEKEFWNGKKEQSYDSSALNDEDWVTYYNSFRDSLIGEEDYQLIGK</sequence>
<comment type="caution">
    <text evidence="2">The sequence shown here is derived from an EMBL/GenBank/DDBJ whole genome shotgun (WGS) entry which is preliminary data.</text>
</comment>